<evidence type="ECO:0000259" key="9">
    <source>
        <dbReference type="Pfam" id="PF11708"/>
    </source>
</evidence>
<evidence type="ECO:0000256" key="2">
    <source>
        <dbReference type="ARBA" id="ARBA00007203"/>
    </source>
</evidence>
<comment type="function">
    <text evidence="7">Involved in pre-mRNA splicing.</text>
</comment>
<dbReference type="STRING" id="401625.A0A0P1B908"/>
<comment type="subunit">
    <text evidence="7">Associated with the spliceosome.</text>
</comment>
<dbReference type="GO" id="GO:0005681">
    <property type="term" value="C:spliceosomal complex"/>
    <property type="evidence" value="ECO:0007669"/>
    <property type="project" value="UniProtKB-UniRule"/>
</dbReference>
<feature type="region of interest" description="Disordered" evidence="8">
    <location>
        <begin position="223"/>
        <end position="297"/>
    </location>
</feature>
<dbReference type="Pfam" id="PF11708">
    <property type="entry name" value="Slu7"/>
    <property type="match status" value="1"/>
</dbReference>
<keyword evidence="3 7" id="KW-0507">mRNA processing</keyword>
<dbReference type="InterPro" id="IPR021715">
    <property type="entry name" value="Slu7_dom"/>
</dbReference>
<reference evidence="10 11" key="1">
    <citation type="submission" date="2014-09" db="EMBL/GenBank/DDBJ databases">
        <authorList>
            <person name="Magalhaes I.L.F."/>
            <person name="Oliveira U."/>
            <person name="Santos F.R."/>
            <person name="Vidigal T.H.D.A."/>
            <person name="Brescovit A.D."/>
            <person name="Santos A.J."/>
        </authorList>
    </citation>
    <scope>NUCLEOTIDE SEQUENCE [LARGE SCALE GENOMIC DNA]</scope>
</reference>
<dbReference type="GO" id="GO:0000398">
    <property type="term" value="P:mRNA splicing, via spliceosome"/>
    <property type="evidence" value="ECO:0007669"/>
    <property type="project" value="UniProtKB-UniRule"/>
</dbReference>
<keyword evidence="11" id="KW-1185">Reference proteome</keyword>
<feature type="compositionally biased region" description="Basic and acidic residues" evidence="8">
    <location>
        <begin position="519"/>
        <end position="532"/>
    </location>
</feature>
<dbReference type="AlphaFoldDB" id="A0A0P1B908"/>
<evidence type="ECO:0000256" key="8">
    <source>
        <dbReference type="SAM" id="MobiDB-lite"/>
    </source>
</evidence>
<dbReference type="EMBL" id="CCYA01000149">
    <property type="protein sequence ID" value="CEH12437.1"/>
    <property type="molecule type" value="Genomic_DNA"/>
</dbReference>
<keyword evidence="6 7" id="KW-0539">Nucleus</keyword>
<dbReference type="GO" id="GO:0030628">
    <property type="term" value="F:pre-mRNA 3'-splice site binding"/>
    <property type="evidence" value="ECO:0007669"/>
    <property type="project" value="UniProtKB-UniRule"/>
</dbReference>
<feature type="compositionally biased region" description="Basic and acidic residues" evidence="8">
    <location>
        <begin position="642"/>
        <end position="654"/>
    </location>
</feature>
<evidence type="ECO:0000256" key="7">
    <source>
        <dbReference type="RuleBase" id="RU367071"/>
    </source>
</evidence>
<evidence type="ECO:0000256" key="1">
    <source>
        <dbReference type="ARBA" id="ARBA00004123"/>
    </source>
</evidence>
<dbReference type="PANTHER" id="PTHR12942:SF2">
    <property type="entry name" value="PRE-MRNA-SPLICING FACTOR SLU7"/>
    <property type="match status" value="1"/>
</dbReference>
<evidence type="ECO:0000256" key="3">
    <source>
        <dbReference type="ARBA" id="ARBA00022664"/>
    </source>
</evidence>
<feature type="region of interest" description="Disordered" evidence="8">
    <location>
        <begin position="433"/>
        <end position="460"/>
    </location>
</feature>
<keyword evidence="5 7" id="KW-0508">mRNA splicing</keyword>
<keyword evidence="4 7" id="KW-0747">Spliceosome</keyword>
<feature type="region of interest" description="Disordered" evidence="8">
    <location>
        <begin position="512"/>
        <end position="686"/>
    </location>
</feature>
<dbReference type="Proteomes" id="UP000054845">
    <property type="component" value="Unassembled WGS sequence"/>
</dbReference>
<name>A0A0P1B908_9BASI</name>
<feature type="compositionally biased region" description="Basic residues" evidence="8">
    <location>
        <begin position="561"/>
        <end position="572"/>
    </location>
</feature>
<evidence type="ECO:0000256" key="4">
    <source>
        <dbReference type="ARBA" id="ARBA00022728"/>
    </source>
</evidence>
<organism evidence="10 11">
    <name type="scientific">Ceraceosorus bombacis</name>
    <dbReference type="NCBI Taxonomy" id="401625"/>
    <lineage>
        <taxon>Eukaryota</taxon>
        <taxon>Fungi</taxon>
        <taxon>Dikarya</taxon>
        <taxon>Basidiomycota</taxon>
        <taxon>Ustilaginomycotina</taxon>
        <taxon>Exobasidiomycetes</taxon>
        <taxon>Ceraceosorales</taxon>
        <taxon>Ceraceosoraceae</taxon>
        <taxon>Ceraceosorus</taxon>
    </lineage>
</organism>
<dbReference type="OrthoDB" id="249612at2759"/>
<feature type="compositionally biased region" description="Polar residues" evidence="8">
    <location>
        <begin position="286"/>
        <end position="296"/>
    </location>
</feature>
<evidence type="ECO:0000313" key="11">
    <source>
        <dbReference type="Proteomes" id="UP000054845"/>
    </source>
</evidence>
<feature type="domain" description="Pre-mRNA-splicing factor SLU7" evidence="9">
    <location>
        <begin position="196"/>
        <end position="468"/>
    </location>
</feature>
<feature type="compositionally biased region" description="Basic and acidic residues" evidence="8">
    <location>
        <begin position="602"/>
        <end position="622"/>
    </location>
</feature>
<comment type="subcellular location">
    <subcellularLocation>
        <location evidence="1 7">Nucleus</location>
    </subcellularLocation>
</comment>
<sequence>MVMRVGSTSSHLSVPPHQHCPLARAAFRGLFAGSKQLSTTQTQALCTYQLSESRAITMSGKLSREEFRRQKDLEAARKAGTAAPEIDEDGRVVNPHVPSYMAKAPWYLDASGGRGGLKHHKKPQSEKEYAKIGDWYERGAKAGPAATKFRKGACENCGAMSHKTRDCLERPRKKGAKWTGKNIAQDEVLNDLKEQDYDAKRDRWNGYDPSEHNMAMQEYEAVEAERRRLREEQIDQQKSSDLSAARKLAKQEKKSGPKADGDFSSEDEDQDDEDKYAEKADMPGQKVNTDTRQSMRNLRIREDRAKYLYNLDVDSAYYDPKTRSMREAPDQSIRPEDAQFAGDNFTRGKGDAAKMQELQLFAWQSEARGHDVHLQANPTVNELQHKEYQQKREKLRDTIKGSILERYGGAEHFASLPKELLGGQTEDYVEYSSTGQPVLPQNRITAAPSGSGDAPRKLYDGNHTQPWGTYFDEDSGKYGYDCCHSTIRNSYCTGQAGIEAAQASDNLLKPKAAGNSDAAKADITAEQKVSDGKRRRRSRSFSSSDSSDWSSSGSESDSNRGGKRSKRRRSSKTKSDRRSQSPAHKSHTKGYQSTKGMGEGDVSSRLDSDKLKAALKSDKQTSEETSDDGMPDWLKEAQAINRKTDRFASLKKGADANGDVTEEQLEAYRMKSRNDYEDPMANYRGD</sequence>
<feature type="compositionally biased region" description="Acidic residues" evidence="8">
    <location>
        <begin position="263"/>
        <end position="275"/>
    </location>
</feature>
<feature type="compositionally biased region" description="Basic and acidic residues" evidence="8">
    <location>
        <begin position="223"/>
        <end position="235"/>
    </location>
</feature>
<evidence type="ECO:0000313" key="10">
    <source>
        <dbReference type="EMBL" id="CEH12437.1"/>
    </source>
</evidence>
<dbReference type="PANTHER" id="PTHR12942">
    <property type="entry name" value="STEP II SPLICING FACTOR SLU7"/>
    <property type="match status" value="1"/>
</dbReference>
<evidence type="ECO:0000256" key="6">
    <source>
        <dbReference type="ARBA" id="ARBA00023242"/>
    </source>
</evidence>
<evidence type="ECO:0000256" key="5">
    <source>
        <dbReference type="ARBA" id="ARBA00023187"/>
    </source>
</evidence>
<accession>A0A0P1B908</accession>
<dbReference type="InterPro" id="IPR039974">
    <property type="entry name" value="Splicing_factor_SLU7"/>
</dbReference>
<protein>
    <recommendedName>
        <fullName evidence="7">Pre-mRNA-splicing factor SLU7</fullName>
    </recommendedName>
</protein>
<comment type="similarity">
    <text evidence="2 7">Belongs to the SLU7 family.</text>
</comment>
<feature type="compositionally biased region" description="Basic and acidic residues" evidence="8">
    <location>
        <begin position="666"/>
        <end position="676"/>
    </location>
</feature>
<feature type="compositionally biased region" description="Low complexity" evidence="8">
    <location>
        <begin position="540"/>
        <end position="556"/>
    </location>
</feature>
<feature type="compositionally biased region" description="Basic and acidic residues" evidence="8">
    <location>
        <begin position="249"/>
        <end position="261"/>
    </location>
</feature>
<proteinExistence type="inferred from homology"/>